<dbReference type="Proteomes" id="UP000736787">
    <property type="component" value="Unassembled WGS sequence"/>
</dbReference>
<evidence type="ECO:0000313" key="2">
    <source>
        <dbReference type="Proteomes" id="UP000736787"/>
    </source>
</evidence>
<name>A0A8T1EMB9_9STRA</name>
<accession>A0A8T1EMB9</accession>
<protein>
    <submittedName>
        <fullName evidence="1">Uncharacterized protein</fullName>
    </submittedName>
</protein>
<sequence>MNAWLRGTDKNVLTTTSLTRHSFVQFLERFQPYYDISTYRPQVGRPRKLQNHRQVLGLLLAFYVDSMQRASLCNEFGVPSSTLTRVLNAPGDALTEVLRGFSPARIVWPAIERQQALARLIQEPLTTNVQNAHYNGWLHQVFVTGTLCLVLMVLSCGRSPIAPGAGMTATLA</sequence>
<gene>
    <name evidence="1" type="ORF">PC117_g2554</name>
</gene>
<dbReference type="VEuPathDB" id="FungiDB:PC110_g7974"/>
<reference evidence="1" key="1">
    <citation type="submission" date="2018-10" db="EMBL/GenBank/DDBJ databases">
        <title>Effector identification in a new, highly contiguous assembly of the strawberry crown rot pathogen Phytophthora cactorum.</title>
        <authorList>
            <person name="Armitage A.D."/>
            <person name="Nellist C.F."/>
            <person name="Bates H."/>
            <person name="Vickerstaff R.J."/>
            <person name="Harrison R.J."/>
        </authorList>
    </citation>
    <scope>NUCLEOTIDE SEQUENCE</scope>
    <source>
        <strain evidence="1">4040</strain>
    </source>
</reference>
<dbReference type="EMBL" id="RCMK01000033">
    <property type="protein sequence ID" value="KAG2952762.1"/>
    <property type="molecule type" value="Genomic_DNA"/>
</dbReference>
<organism evidence="1 2">
    <name type="scientific">Phytophthora cactorum</name>
    <dbReference type="NCBI Taxonomy" id="29920"/>
    <lineage>
        <taxon>Eukaryota</taxon>
        <taxon>Sar</taxon>
        <taxon>Stramenopiles</taxon>
        <taxon>Oomycota</taxon>
        <taxon>Peronosporomycetes</taxon>
        <taxon>Peronosporales</taxon>
        <taxon>Peronosporaceae</taxon>
        <taxon>Phytophthora</taxon>
    </lineage>
</organism>
<comment type="caution">
    <text evidence="1">The sequence shown here is derived from an EMBL/GenBank/DDBJ whole genome shotgun (WGS) entry which is preliminary data.</text>
</comment>
<dbReference type="AlphaFoldDB" id="A0A8T1EMB9"/>
<dbReference type="PANTHER" id="PTHR48471">
    <property type="entry name" value="DDE TNP4 DOMAIN-CONTAINING PROTEIN"/>
    <property type="match status" value="1"/>
</dbReference>
<dbReference type="PANTHER" id="PTHR48471:SF1">
    <property type="entry name" value="DDE TNP4 DOMAIN-CONTAINING PROTEIN"/>
    <property type="match status" value="1"/>
</dbReference>
<proteinExistence type="predicted"/>
<evidence type="ECO:0000313" key="1">
    <source>
        <dbReference type="EMBL" id="KAG2952762.1"/>
    </source>
</evidence>